<evidence type="ECO:0000313" key="2">
    <source>
        <dbReference type="EMBL" id="GAA4267197.1"/>
    </source>
</evidence>
<dbReference type="RefSeq" id="WP_344797283.1">
    <property type="nucleotide sequence ID" value="NZ_BAABAU010000004.1"/>
</dbReference>
<reference evidence="3" key="1">
    <citation type="journal article" date="2019" name="Int. J. Syst. Evol. Microbiol.">
        <title>The Global Catalogue of Microorganisms (GCM) 10K type strain sequencing project: providing services to taxonomists for standard genome sequencing and annotation.</title>
        <authorList>
            <consortium name="The Broad Institute Genomics Platform"/>
            <consortium name="The Broad Institute Genome Sequencing Center for Infectious Disease"/>
            <person name="Wu L."/>
            <person name="Ma J."/>
        </authorList>
    </citation>
    <scope>NUCLEOTIDE SEQUENCE [LARGE SCALE GENOMIC DNA]</scope>
    <source>
        <strain evidence="3">JCM 17442</strain>
    </source>
</reference>
<feature type="chain" id="PRO_5047124601" evidence="1">
    <location>
        <begin position="31"/>
        <end position="180"/>
    </location>
</feature>
<evidence type="ECO:0000256" key="1">
    <source>
        <dbReference type="SAM" id="SignalP"/>
    </source>
</evidence>
<organism evidence="2 3">
    <name type="scientific">Frondihabitans peucedani</name>
    <dbReference type="NCBI Taxonomy" id="598626"/>
    <lineage>
        <taxon>Bacteria</taxon>
        <taxon>Bacillati</taxon>
        <taxon>Actinomycetota</taxon>
        <taxon>Actinomycetes</taxon>
        <taxon>Micrococcales</taxon>
        <taxon>Microbacteriaceae</taxon>
        <taxon>Frondihabitans</taxon>
    </lineage>
</organism>
<evidence type="ECO:0000313" key="3">
    <source>
        <dbReference type="Proteomes" id="UP001501594"/>
    </source>
</evidence>
<accession>A0ABP8E4V1</accession>
<feature type="signal peptide" evidence="1">
    <location>
        <begin position="1"/>
        <end position="30"/>
    </location>
</feature>
<dbReference type="Proteomes" id="UP001501594">
    <property type="component" value="Unassembled WGS sequence"/>
</dbReference>
<keyword evidence="1" id="KW-0732">Signal</keyword>
<keyword evidence="3" id="KW-1185">Reference proteome</keyword>
<dbReference type="EMBL" id="BAABAU010000004">
    <property type="protein sequence ID" value="GAA4267197.1"/>
    <property type="molecule type" value="Genomic_DNA"/>
</dbReference>
<protein>
    <submittedName>
        <fullName evidence="2">Uncharacterized protein</fullName>
    </submittedName>
</protein>
<comment type="caution">
    <text evidence="2">The sequence shown here is derived from an EMBL/GenBank/DDBJ whole genome shotgun (WGS) entry which is preliminary data.</text>
</comment>
<sequence>MSHLSRCTLALVVTGLVAGAAFITPPPAEASTLSTTPSAHVMQNTTLTPDTIDRAIAEARSSGGVLRDTVQRDGSHVVTIGSGDGITLDLVEGNPTARLSTSTDQYGRWIGFNSYDQSVIIGGGGLAISTGLCLLGPVVCVVAEAAMILVAAAVTQNGGVQCGTKSLRVYPWGGHKPRCA</sequence>
<proteinExistence type="predicted"/>
<gene>
    <name evidence="2" type="ORF">GCM10022256_28090</name>
</gene>
<name>A0ABP8E4V1_9MICO</name>